<dbReference type="InterPro" id="IPR036291">
    <property type="entry name" value="NAD(P)-bd_dom_sf"/>
</dbReference>
<reference evidence="2 3" key="1">
    <citation type="journal article" date="2018" name="Sci. Rep.">
        <title>Raphidocelis subcapitata (=Pseudokirchneriella subcapitata) provides an insight into genome evolution and environmental adaptations in the Sphaeropleales.</title>
        <authorList>
            <person name="Suzuki S."/>
            <person name="Yamaguchi H."/>
            <person name="Nakajima N."/>
            <person name="Kawachi M."/>
        </authorList>
    </citation>
    <scope>NUCLEOTIDE SEQUENCE [LARGE SCALE GENOMIC DNA]</scope>
    <source>
        <strain evidence="2 3">NIES-35</strain>
    </source>
</reference>
<sequence length="289" mass="29960">MWSALRIVQQQGAAPSKLSRATRLVVRPFSADASAAGAPGASAAGSGQAPPSGPPTVVVFGGRGFVGSAVCQEALKQGLEVVSVTPSGTPPLTRAPWVDRVEWVRANALEPRTYQHLLPGAVAAISCVGGFGSTQQMLQVNGAANAAAIAAARAAGVPRFAYVSAHMPPVPGFEQLMEGYVKGKRQAEEELARQYPDGGVALRPWIIYGDRAVSSTIQLPLGLLFGPVEQLLKRVPNARQLADTPLAGALFLPPVSVRAVARAAVAAATDDSVPPGVMNVWDIEKYGDA</sequence>
<dbReference type="SUPFAM" id="SSF51735">
    <property type="entry name" value="NAD(P)-binding Rossmann-fold domains"/>
    <property type="match status" value="1"/>
</dbReference>
<comment type="caution">
    <text evidence="2">The sequence shown here is derived from an EMBL/GenBank/DDBJ whole genome shotgun (WGS) entry which is preliminary data.</text>
</comment>
<dbReference type="GO" id="GO:0005739">
    <property type="term" value="C:mitochondrion"/>
    <property type="evidence" value="ECO:0007669"/>
    <property type="project" value="TreeGrafter"/>
</dbReference>
<keyword evidence="3" id="KW-1185">Reference proteome</keyword>
<evidence type="ECO:0000313" key="3">
    <source>
        <dbReference type="Proteomes" id="UP000247498"/>
    </source>
</evidence>
<protein>
    <recommendedName>
        <fullName evidence="1">NAD(P)-binding domain-containing protein</fullName>
    </recommendedName>
</protein>
<name>A0A2V0NRB4_9CHLO</name>
<dbReference type="InParanoid" id="A0A2V0NRB4"/>
<organism evidence="2 3">
    <name type="scientific">Raphidocelis subcapitata</name>
    <dbReference type="NCBI Taxonomy" id="307507"/>
    <lineage>
        <taxon>Eukaryota</taxon>
        <taxon>Viridiplantae</taxon>
        <taxon>Chlorophyta</taxon>
        <taxon>core chlorophytes</taxon>
        <taxon>Chlorophyceae</taxon>
        <taxon>CS clade</taxon>
        <taxon>Sphaeropleales</taxon>
        <taxon>Selenastraceae</taxon>
        <taxon>Raphidocelis</taxon>
    </lineage>
</organism>
<dbReference type="InterPro" id="IPR016040">
    <property type="entry name" value="NAD(P)-bd_dom"/>
</dbReference>
<dbReference type="PANTHER" id="PTHR12126:SF16">
    <property type="entry name" value="MIOREX COMPLEX COMPONENT 2"/>
    <property type="match status" value="1"/>
</dbReference>
<evidence type="ECO:0000313" key="2">
    <source>
        <dbReference type="EMBL" id="GBF87375.1"/>
    </source>
</evidence>
<evidence type="ECO:0000259" key="1">
    <source>
        <dbReference type="Pfam" id="PF13460"/>
    </source>
</evidence>
<dbReference type="InterPro" id="IPR051207">
    <property type="entry name" value="ComplexI_NDUFA9_subunit"/>
</dbReference>
<gene>
    <name evidence="2" type="ORF">Rsub_00086</name>
</gene>
<dbReference type="STRING" id="307507.A0A2V0NRB4"/>
<dbReference type="Gene3D" id="3.40.50.720">
    <property type="entry name" value="NAD(P)-binding Rossmann-like Domain"/>
    <property type="match status" value="1"/>
</dbReference>
<dbReference type="Proteomes" id="UP000247498">
    <property type="component" value="Unassembled WGS sequence"/>
</dbReference>
<accession>A0A2V0NRB4</accession>
<dbReference type="FunCoup" id="A0A2V0NRB4">
    <property type="interactions" value="383"/>
</dbReference>
<proteinExistence type="predicted"/>
<dbReference type="EMBL" id="BDRX01000001">
    <property type="protein sequence ID" value="GBF87375.1"/>
    <property type="molecule type" value="Genomic_DNA"/>
</dbReference>
<dbReference type="PANTHER" id="PTHR12126">
    <property type="entry name" value="NADH-UBIQUINONE OXIDOREDUCTASE 39 KDA SUBUNIT-RELATED"/>
    <property type="match status" value="1"/>
</dbReference>
<dbReference type="OrthoDB" id="276721at2759"/>
<dbReference type="Pfam" id="PF13460">
    <property type="entry name" value="NAD_binding_10"/>
    <property type="match status" value="1"/>
</dbReference>
<dbReference type="GO" id="GO:0044877">
    <property type="term" value="F:protein-containing complex binding"/>
    <property type="evidence" value="ECO:0007669"/>
    <property type="project" value="TreeGrafter"/>
</dbReference>
<dbReference type="AlphaFoldDB" id="A0A2V0NRB4"/>
<feature type="domain" description="NAD(P)-binding" evidence="1">
    <location>
        <begin position="61"/>
        <end position="193"/>
    </location>
</feature>